<evidence type="ECO:0000256" key="1">
    <source>
        <dbReference type="SAM" id="Phobius"/>
    </source>
</evidence>
<protein>
    <recommendedName>
        <fullName evidence="4">VanZ family protein</fullName>
    </recommendedName>
</protein>
<sequence>MTPAVLRLFFWAALVAVLVLSLLPVPPGLMVFTWQDKLEHAFAFLALGVLGHLAWCGRLWAVSAGLLAYGALIEIAQSMTTHRMGDGWDWLADALGIGLASLVCRWRRPV</sequence>
<feature type="transmembrane region" description="Helical" evidence="1">
    <location>
        <begin position="41"/>
        <end position="69"/>
    </location>
</feature>
<dbReference type="AlphaFoldDB" id="A0A557R1D9"/>
<keyword evidence="1" id="KW-0472">Membrane</keyword>
<keyword evidence="1" id="KW-1133">Transmembrane helix</keyword>
<gene>
    <name evidence="2" type="ORF">FHP91_04755</name>
</gene>
<reference evidence="2 3" key="1">
    <citation type="submission" date="2019-07" db="EMBL/GenBank/DDBJ databases">
        <title>The pathways for chlorine oxyanion respiration interact through the shared metabolite chlorate.</title>
        <authorList>
            <person name="Barnum T.P."/>
            <person name="Cheng Y."/>
            <person name="Hill K.A."/>
            <person name="Lucas L.N."/>
            <person name="Carlson H.K."/>
            <person name="Coates J.D."/>
        </authorList>
    </citation>
    <scope>NUCLEOTIDE SEQUENCE [LARGE SCALE GENOMIC DNA]</scope>
    <source>
        <strain evidence="2 3">SFB-3</strain>
    </source>
</reference>
<dbReference type="NCBIfam" id="NF037970">
    <property type="entry name" value="vanZ_1"/>
    <property type="match status" value="1"/>
</dbReference>
<comment type="caution">
    <text evidence="2">The sequence shown here is derived from an EMBL/GenBank/DDBJ whole genome shotgun (WGS) entry which is preliminary data.</text>
</comment>
<dbReference type="EMBL" id="VMNK01000003">
    <property type="protein sequence ID" value="TVO58968.1"/>
    <property type="molecule type" value="Genomic_DNA"/>
</dbReference>
<evidence type="ECO:0000313" key="2">
    <source>
        <dbReference type="EMBL" id="TVO58968.1"/>
    </source>
</evidence>
<dbReference type="OrthoDB" id="5568182at2"/>
<dbReference type="RefSeq" id="WP_144308481.1">
    <property type="nucleotide sequence ID" value="NZ_VMNK01000003.1"/>
</dbReference>
<proteinExistence type="predicted"/>
<keyword evidence="1" id="KW-0812">Transmembrane</keyword>
<evidence type="ECO:0008006" key="4">
    <source>
        <dbReference type="Google" id="ProtNLM"/>
    </source>
</evidence>
<evidence type="ECO:0000313" key="3">
    <source>
        <dbReference type="Proteomes" id="UP000319502"/>
    </source>
</evidence>
<organism evidence="2 3">
    <name type="scientific">Denitromonas halophila</name>
    <dbReference type="NCBI Taxonomy" id="1629404"/>
    <lineage>
        <taxon>Bacteria</taxon>
        <taxon>Pseudomonadati</taxon>
        <taxon>Pseudomonadota</taxon>
        <taxon>Betaproteobacteria</taxon>
        <taxon>Rhodocyclales</taxon>
        <taxon>Zoogloeaceae</taxon>
        <taxon>Denitromonas</taxon>
    </lineage>
</organism>
<name>A0A557R1D9_9RHOO</name>
<accession>A0A557R1D9</accession>
<dbReference type="Proteomes" id="UP000319502">
    <property type="component" value="Unassembled WGS sequence"/>
</dbReference>
<keyword evidence="3" id="KW-1185">Reference proteome</keyword>